<keyword evidence="3" id="KW-1185">Reference proteome</keyword>
<dbReference type="PANTHER" id="PTHR21503">
    <property type="entry name" value="F-BOX-CONTAINING HYPOTHETICAL PROTEIN C.ELEGANS"/>
    <property type="match status" value="1"/>
</dbReference>
<dbReference type="InterPro" id="IPR012885">
    <property type="entry name" value="F-box_Sdz-33"/>
</dbReference>
<organism evidence="3">
    <name type="scientific">Caenorhabditis remanei</name>
    <name type="common">Caenorhabditis vulgaris</name>
    <dbReference type="NCBI Taxonomy" id="31234"/>
    <lineage>
        <taxon>Eukaryota</taxon>
        <taxon>Metazoa</taxon>
        <taxon>Ecdysozoa</taxon>
        <taxon>Nematoda</taxon>
        <taxon>Chromadorea</taxon>
        <taxon>Rhabditida</taxon>
        <taxon>Rhabditina</taxon>
        <taxon>Rhabditomorpha</taxon>
        <taxon>Rhabditoidea</taxon>
        <taxon>Rhabditidae</taxon>
        <taxon>Peloderinae</taxon>
        <taxon>Caenorhabditis</taxon>
    </lineage>
</organism>
<dbReference type="AlphaFoldDB" id="E3NDG5"/>
<protein>
    <recommendedName>
        <fullName evidence="1">F-box domain-containing protein</fullName>
    </recommendedName>
</protein>
<reference evidence="2" key="1">
    <citation type="submission" date="2007-07" db="EMBL/GenBank/DDBJ databases">
        <title>PCAP assembly of the Caenorhabditis remanei genome.</title>
        <authorList>
            <consortium name="The Caenorhabditis remanei Sequencing Consortium"/>
            <person name="Wilson R.K."/>
        </authorList>
    </citation>
    <scope>NUCLEOTIDE SEQUENCE [LARGE SCALE GENOMIC DNA]</scope>
    <source>
        <strain evidence="2">PB4641</strain>
    </source>
</reference>
<dbReference type="InterPro" id="IPR001810">
    <property type="entry name" value="F-box_dom"/>
</dbReference>
<accession>E3NDG5</accession>
<dbReference type="EMBL" id="DS268609">
    <property type="protein sequence ID" value="EFO94000.1"/>
    <property type="molecule type" value="Genomic_DNA"/>
</dbReference>
<name>E3NDG5_CAERE</name>
<dbReference type="PROSITE" id="PS50181">
    <property type="entry name" value="FBOX"/>
    <property type="match status" value="1"/>
</dbReference>
<feature type="domain" description="F-box" evidence="1">
    <location>
        <begin position="6"/>
        <end position="52"/>
    </location>
</feature>
<dbReference type="Pfam" id="PF00646">
    <property type="entry name" value="F-box"/>
    <property type="match status" value="1"/>
</dbReference>
<evidence type="ECO:0000259" key="1">
    <source>
        <dbReference type="PROSITE" id="PS50181"/>
    </source>
</evidence>
<dbReference type="FunCoup" id="E3NDG5">
    <property type="interactions" value="539"/>
</dbReference>
<evidence type="ECO:0000313" key="2">
    <source>
        <dbReference type="EMBL" id="EFO94000.1"/>
    </source>
</evidence>
<evidence type="ECO:0000313" key="3">
    <source>
        <dbReference type="Proteomes" id="UP000008281"/>
    </source>
</evidence>
<gene>
    <name evidence="2" type="ORF">CRE_09799</name>
</gene>
<dbReference type="PANTHER" id="PTHR21503:SF8">
    <property type="entry name" value="F-BOX ASSOCIATED DOMAIN-CONTAINING PROTEIN-RELATED"/>
    <property type="match status" value="1"/>
</dbReference>
<sequence length="339" mass="40179">MDPPKPFPILCLPFLAIEEIFKAIDPIEIINFSMISKRTKAVAKYMSFLPRYKIDLYIKETLEIWFFGTRNMVVYVMTSDKEMDGKIEEKECCGSILPVPLIFRKVFKYSKDPVDEWKQFCKYVLEIFKKQSINCLNATMDAFVEQNVSIIDFLKANLKSVDICTLSQRNREINVDEHTAYLLDNIQINSELCTDVYIKDVNFNGTFSKYLEELCIKNSEWIGYERLTQIDCKSVILEKNRISNEQWNSFFKKWIAMETHLNLEYLELDYRDVDEFKALVLHDIPHEVVDERVKRTFKTRRNQTQELNGGIDIRRIDGKTATFFMLRFRWGEIFSMCIH</sequence>
<dbReference type="Proteomes" id="UP000008281">
    <property type="component" value="Unassembled WGS sequence"/>
</dbReference>
<dbReference type="HOGENOM" id="CLU_028840_3_1_1"/>
<proteinExistence type="predicted"/>
<dbReference type="Pfam" id="PF07735">
    <property type="entry name" value="FBA_2"/>
    <property type="match status" value="1"/>
</dbReference>
<dbReference type="InParanoid" id="E3NDG5"/>